<dbReference type="FunFam" id="1.25.40.570:FF:000005">
    <property type="entry name" value="26S proteasome regulatory subunit N7"/>
    <property type="match status" value="1"/>
</dbReference>
<dbReference type="Pfam" id="PF10602">
    <property type="entry name" value="RPN7"/>
    <property type="match status" value="1"/>
</dbReference>
<dbReference type="Gene3D" id="1.25.40.570">
    <property type="match status" value="1"/>
</dbReference>
<dbReference type="Pfam" id="PF21154">
    <property type="entry name" value="RPN7_PSMD6_C"/>
    <property type="match status" value="1"/>
</dbReference>
<dbReference type="SMART" id="SM00088">
    <property type="entry name" value="PINT"/>
    <property type="match status" value="1"/>
</dbReference>
<comment type="caution">
    <text evidence="6">The sequence shown here is derived from an EMBL/GenBank/DDBJ whole genome shotgun (WGS) entry which is preliminary data.</text>
</comment>
<keyword evidence="7" id="KW-1185">Reference proteome</keyword>
<dbReference type="PANTHER" id="PTHR14145">
    <property type="entry name" value="26S PROTESOME SUBUNIT 6"/>
    <property type="match status" value="1"/>
</dbReference>
<dbReference type="GO" id="GO:0005838">
    <property type="term" value="C:proteasome regulatory particle"/>
    <property type="evidence" value="ECO:0007669"/>
    <property type="project" value="TreeGrafter"/>
</dbReference>
<evidence type="ECO:0000256" key="4">
    <source>
        <dbReference type="SAM" id="Coils"/>
    </source>
</evidence>
<evidence type="ECO:0000256" key="3">
    <source>
        <dbReference type="ARBA" id="ARBA00093502"/>
    </source>
</evidence>
<dbReference type="SUPFAM" id="SSF46785">
    <property type="entry name" value="Winged helix' DNA-binding domain"/>
    <property type="match status" value="1"/>
</dbReference>
<accession>A0A1Y1ZS79</accession>
<dbReference type="AlphaFoldDB" id="A0A1Y1ZS79"/>
<organism evidence="6 7">
    <name type="scientific">Neocallimastix californiae</name>
    <dbReference type="NCBI Taxonomy" id="1754190"/>
    <lineage>
        <taxon>Eukaryota</taxon>
        <taxon>Fungi</taxon>
        <taxon>Fungi incertae sedis</taxon>
        <taxon>Chytridiomycota</taxon>
        <taxon>Chytridiomycota incertae sedis</taxon>
        <taxon>Neocallimastigomycetes</taxon>
        <taxon>Neocallimastigales</taxon>
        <taxon>Neocallimastigaceae</taxon>
        <taxon>Neocallimastix</taxon>
    </lineage>
</organism>
<dbReference type="OrthoDB" id="1452at2759"/>
<evidence type="ECO:0000256" key="2">
    <source>
        <dbReference type="ARBA" id="ARBA00093435"/>
    </source>
</evidence>
<evidence type="ECO:0000259" key="5">
    <source>
        <dbReference type="PROSITE" id="PS50250"/>
    </source>
</evidence>
<dbReference type="EMBL" id="MCOG01000364">
    <property type="protein sequence ID" value="ORY13111.1"/>
    <property type="molecule type" value="Genomic_DNA"/>
</dbReference>
<evidence type="ECO:0000313" key="6">
    <source>
        <dbReference type="EMBL" id="ORY13111.1"/>
    </source>
</evidence>
<dbReference type="Proteomes" id="UP000193920">
    <property type="component" value="Unassembled WGS sequence"/>
</dbReference>
<dbReference type="GO" id="GO:0043161">
    <property type="term" value="P:proteasome-mediated ubiquitin-dependent protein catabolic process"/>
    <property type="evidence" value="ECO:0007669"/>
    <property type="project" value="TreeGrafter"/>
</dbReference>
<comment type="function">
    <text evidence="2">Component of the 19S cap proteasome complex which acts as a regulatory subunit of the 26S proteasome, involved in the ATP-dependent degradation of ubiquitinated proteins.</text>
</comment>
<dbReference type="Pfam" id="PF01399">
    <property type="entry name" value="PCI"/>
    <property type="match status" value="1"/>
</dbReference>
<sequence length="386" mass="44498">MSDDQNIPKIPNMEISKARFLLANGPNELKQQAKDLIMKHVKEDEMAPYYELICKEFNFPIDNNLLSQLQKTNEEKLKQFEEKLEDAQQNLGETEISDALIAKAEYLAKIGYKEKALSAYRIAYEKTGPLGQRIDMLFLQIRMGFFWNDNELTNKNIEKAKGLIEEGGDWDRRNRLKVYQGINFLINRDFKSATPLLLDTLATFSSTELMDYKDFVKYAVLSSMITLKRPDLKAKVINAPEILEVVNDIPYLEQYMNSLYNCEYANFFKALANIEQQLKLDPVLFTHYKYYVREMRIISYAQLLESYRSVTIESMASSFGVSESLSMSIDLSRFIGAGRLNCVIDKVDGIVQTNRPDSKNAQYQLAIKQGDILLNRVQKLSRVINS</sequence>
<dbReference type="InterPro" id="IPR000717">
    <property type="entry name" value="PCI_dom"/>
</dbReference>
<evidence type="ECO:0000256" key="1">
    <source>
        <dbReference type="ARBA" id="ARBA00022942"/>
    </source>
</evidence>
<feature type="coiled-coil region" evidence="4">
    <location>
        <begin position="66"/>
        <end position="97"/>
    </location>
</feature>
<keyword evidence="4" id="KW-0175">Coiled coil</keyword>
<dbReference type="InterPro" id="IPR036390">
    <property type="entry name" value="WH_DNA-bd_sf"/>
</dbReference>
<gene>
    <name evidence="6" type="ORF">LY90DRAFT_437718</name>
</gene>
<name>A0A1Y1ZS79_9FUNG</name>
<evidence type="ECO:0000313" key="7">
    <source>
        <dbReference type="Proteomes" id="UP000193920"/>
    </source>
</evidence>
<dbReference type="STRING" id="1754190.A0A1Y1ZS79"/>
<dbReference type="InterPro" id="IPR019585">
    <property type="entry name" value="Rpn7/CSN1"/>
</dbReference>
<dbReference type="InterPro" id="IPR045135">
    <property type="entry name" value="Rpn7_N"/>
</dbReference>
<feature type="domain" description="PCI" evidence="5">
    <location>
        <begin position="189"/>
        <end position="358"/>
    </location>
</feature>
<keyword evidence="1" id="KW-0647">Proteasome</keyword>
<comment type="subunit">
    <text evidence="3">The 26S proteasome is composed of a core protease, known as the 20S proteasome, capped at one or both ends by the 19S regulatory complex (RC). The RC is composed of at least 18 different subunits in two subcomplexes, the base and the lid, which form the portions proximal and distal to the 20S proteolytic core, respectively. Component of the lid subcomplex of the 19S RC.</text>
</comment>
<reference evidence="6 7" key="1">
    <citation type="submission" date="2016-08" db="EMBL/GenBank/DDBJ databases">
        <title>A Parts List for Fungal Cellulosomes Revealed by Comparative Genomics.</title>
        <authorList>
            <consortium name="DOE Joint Genome Institute"/>
            <person name="Haitjema C.H."/>
            <person name="Gilmore S.P."/>
            <person name="Henske J.K."/>
            <person name="Solomon K.V."/>
            <person name="De Groot R."/>
            <person name="Kuo A."/>
            <person name="Mondo S.J."/>
            <person name="Salamov A.A."/>
            <person name="Labutti K."/>
            <person name="Zhao Z."/>
            <person name="Chiniquy J."/>
            <person name="Barry K."/>
            <person name="Brewer H.M."/>
            <person name="Purvine S.O."/>
            <person name="Wright A.T."/>
            <person name="Boxma B."/>
            <person name="Van Alen T."/>
            <person name="Hackstein J.H."/>
            <person name="Baker S.E."/>
            <person name="Grigoriev I.V."/>
            <person name="O'Malley M.A."/>
        </authorList>
    </citation>
    <scope>NUCLEOTIDE SEQUENCE [LARGE SCALE GENOMIC DNA]</scope>
    <source>
        <strain evidence="6 7">G1</strain>
    </source>
</reference>
<protein>
    <submittedName>
        <fullName evidence="6">PCI-domain-containing protein</fullName>
    </submittedName>
</protein>
<dbReference type="PANTHER" id="PTHR14145:SF1">
    <property type="entry name" value="26S PROTEASOME NON-ATPASE REGULATORY SUBUNIT 6"/>
    <property type="match status" value="1"/>
</dbReference>
<proteinExistence type="predicted"/>
<dbReference type="InterPro" id="IPR049549">
    <property type="entry name" value="RPN7_PSMD6_C"/>
</dbReference>
<dbReference type="PROSITE" id="PS50250">
    <property type="entry name" value="PCI"/>
    <property type="match status" value="1"/>
</dbReference>